<keyword evidence="3" id="KW-1185">Reference proteome</keyword>
<dbReference type="CDD" id="cd12108">
    <property type="entry name" value="Hr-like"/>
    <property type="match status" value="1"/>
</dbReference>
<dbReference type="InterPro" id="IPR012312">
    <property type="entry name" value="Hemerythrin-like"/>
</dbReference>
<proteinExistence type="predicted"/>
<evidence type="ECO:0000313" key="3">
    <source>
        <dbReference type="Proteomes" id="UP001181355"/>
    </source>
</evidence>
<dbReference type="Proteomes" id="UP001181355">
    <property type="component" value="Chromosome"/>
</dbReference>
<dbReference type="RefSeq" id="WP_309482915.1">
    <property type="nucleotide sequence ID" value="NZ_CP133720.1"/>
</dbReference>
<dbReference type="EMBL" id="CP133720">
    <property type="protein sequence ID" value="WMW81436.1"/>
    <property type="molecule type" value="Genomic_DNA"/>
</dbReference>
<dbReference type="Pfam" id="PF01814">
    <property type="entry name" value="Hemerythrin"/>
    <property type="match status" value="1"/>
</dbReference>
<dbReference type="Gene3D" id="1.20.120.520">
    <property type="entry name" value="nmb1532 protein domain like"/>
    <property type="match status" value="1"/>
</dbReference>
<evidence type="ECO:0000259" key="1">
    <source>
        <dbReference type="Pfam" id="PF01814"/>
    </source>
</evidence>
<feature type="domain" description="Hemerythrin-like" evidence="1">
    <location>
        <begin position="16"/>
        <end position="155"/>
    </location>
</feature>
<accession>A0ABY9RKF5</accession>
<name>A0ABY9RKF5_9BURK</name>
<gene>
    <name evidence="2" type="ORF">RF679_03935</name>
</gene>
<sequence>MPSDLLFAAAPGFDQPLAVLKHCHDRIRKQLATLQKLPEHLQKHGADEQAQTAAQGILRYFIQAAPLHHEDEEHDLLPSLQASVSESERAQFEINLSKILEQHQRMAELWEQLKQVLTRISEAQTSIIDPGLIDAFTNLYAEHMAIEENHIAPLAAKSLSAEQFAIMGQHMQQRRGIQSA</sequence>
<evidence type="ECO:0000313" key="2">
    <source>
        <dbReference type="EMBL" id="WMW81436.1"/>
    </source>
</evidence>
<organism evidence="2 3">
    <name type="scientific">Undibacterium cyanobacteriorum</name>
    <dbReference type="NCBI Taxonomy" id="3073561"/>
    <lineage>
        <taxon>Bacteria</taxon>
        <taxon>Pseudomonadati</taxon>
        <taxon>Pseudomonadota</taxon>
        <taxon>Betaproteobacteria</taxon>
        <taxon>Burkholderiales</taxon>
        <taxon>Oxalobacteraceae</taxon>
        <taxon>Undibacterium</taxon>
    </lineage>
</organism>
<protein>
    <submittedName>
        <fullName evidence="2">Hemerythrin domain-containing protein</fullName>
    </submittedName>
</protein>
<reference evidence="2" key="1">
    <citation type="submission" date="2023-09" db="EMBL/GenBank/DDBJ databases">
        <title>Undibacterium sp. 20NA77.5 isolated from freshwater.</title>
        <authorList>
            <person name="Le V."/>
            <person name="Ko S.-R."/>
            <person name="Ahn C.-Y."/>
            <person name="Oh H.-M."/>
        </authorList>
    </citation>
    <scope>NUCLEOTIDE SEQUENCE</scope>
    <source>
        <strain evidence="2">20NA77.5</strain>
    </source>
</reference>